<reference evidence="1" key="1">
    <citation type="submission" date="2021-12" db="EMBL/GenBank/DDBJ databases">
        <authorList>
            <person name="King R."/>
        </authorList>
    </citation>
    <scope>NUCLEOTIDE SEQUENCE</scope>
</reference>
<sequence length="76" mass="8670">MCENKTCLTADVLNELFTVVYSVQNSSQRQLENRTITFWRDFLHDCEDGDSEVSLEDVLIFVTGTDSVPPRRAVTI</sequence>
<evidence type="ECO:0000313" key="1">
    <source>
        <dbReference type="EMBL" id="CAH0560576.1"/>
    </source>
</evidence>
<name>A0A9P0FMC3_BRAAE</name>
<accession>A0A9P0FMC3</accession>
<keyword evidence="2" id="KW-1185">Reference proteome</keyword>
<dbReference type="EMBL" id="OV121138">
    <property type="protein sequence ID" value="CAH0560576.1"/>
    <property type="molecule type" value="Genomic_DNA"/>
</dbReference>
<protein>
    <submittedName>
        <fullName evidence="1">Uncharacterized protein</fullName>
    </submittedName>
</protein>
<dbReference type="AlphaFoldDB" id="A0A9P0FMC3"/>
<proteinExistence type="predicted"/>
<organism evidence="1 2">
    <name type="scientific">Brassicogethes aeneus</name>
    <name type="common">Rape pollen beetle</name>
    <name type="synonym">Meligethes aeneus</name>
    <dbReference type="NCBI Taxonomy" id="1431903"/>
    <lineage>
        <taxon>Eukaryota</taxon>
        <taxon>Metazoa</taxon>
        <taxon>Ecdysozoa</taxon>
        <taxon>Arthropoda</taxon>
        <taxon>Hexapoda</taxon>
        <taxon>Insecta</taxon>
        <taxon>Pterygota</taxon>
        <taxon>Neoptera</taxon>
        <taxon>Endopterygota</taxon>
        <taxon>Coleoptera</taxon>
        <taxon>Polyphaga</taxon>
        <taxon>Cucujiformia</taxon>
        <taxon>Nitidulidae</taxon>
        <taxon>Meligethinae</taxon>
        <taxon>Brassicogethes</taxon>
    </lineage>
</organism>
<dbReference type="Proteomes" id="UP001154078">
    <property type="component" value="Chromosome 7"/>
</dbReference>
<dbReference type="OrthoDB" id="6776505at2759"/>
<gene>
    <name evidence="1" type="ORF">MELIAE_LOCUS10309</name>
</gene>
<evidence type="ECO:0000313" key="2">
    <source>
        <dbReference type="Proteomes" id="UP001154078"/>
    </source>
</evidence>